<evidence type="ECO:0008006" key="3">
    <source>
        <dbReference type="Google" id="ProtNLM"/>
    </source>
</evidence>
<dbReference type="PATRIC" id="fig|1122147.4.peg.2991"/>
<evidence type="ECO:0000313" key="1">
    <source>
        <dbReference type="EMBL" id="KRM26661.1"/>
    </source>
</evidence>
<gene>
    <name evidence="1" type="ORF">FC91_GL002904</name>
</gene>
<dbReference type="EMBL" id="AZFW01000067">
    <property type="protein sequence ID" value="KRM26661.1"/>
    <property type="molecule type" value="Genomic_DNA"/>
</dbReference>
<dbReference type="eggNOG" id="ENOG5032C2M">
    <property type="taxonomic scope" value="Bacteria"/>
</dbReference>
<dbReference type="Proteomes" id="UP000050949">
    <property type="component" value="Unassembled WGS sequence"/>
</dbReference>
<sequence length="1039" mass="110686">MTLILGIFGLAGLGSAQGAADADLGTSQAGTTQDYPAWVRQAVSGTAYTAADFVHLPFARQLAIIKAVHPEMDTAHLSQAASATAVLGNQQVQTVTTPATPALAAVPQADPVAFGQTYLDIAPSDMGKAFAYFNSGSLTQTFPDGVAFDGAAPGGLMTPAMISARFGSITSPAKTIDPGSFTAAELANLKTTDFVVVNAATDLPATAYKITYSNGGRTTPPNLMVTVNNPATLPYAGKKIVLQVNKNNKALQITFNLWRPDISRVHAELPLGNNLTLQYMFGAYWADATPSHAIFDTSRMNGNPIDVPNFNILQTDPKNPTAAPTRVYSLYEPISAPAQVTDFAGLSTSQGLAVGFSKGPVLPWSVNSATGPGMESIPTDRFYPLAQFDDIKHIHMYRDSTNQAVIHLDYDGYITNPFYLQTLGVTKGIVLRVHSQLQPSPDGRQMSMGERVTNISGQDLTGLYFGRQFDTRMGPVGNQLDNVPLFYAARATDGPREGHPQGIYFRSPSLTSPYTMQFNFNNIAGPDSWSGTHWLSTYQPIVTHQVTSTGAYDLNATINDLVTANGFNMYEAVYARDKDYLPQGYPVFNGPEGKGNAGNMTAQPNDVIFGTGQGGTTTAGPPPDDTAIIMKWSPSQVGSFKDGDSFDMSFNSSINMGTAPVVRADDTYLHVPPTATTVAIPGGVFDLNSNRAAVYYQIDGTPVTTANAGDIANKKTLYTAQYTPAPPHSDYLNFAGQITAAADLQTLTDGKVHTVYLYAIDTPDSTSTVPDPYKQDIALTSNVVQVAVNQPAQVHINLVDENGAALADPVVKQGVMPEPYNFNDFSIGSQSFLTTAATDLQGHAPLALTKGTTKYDLDRTKLPSNGQGRLNPVSGVLNLTYYYKVHPATGGYLGLTVPTVDFGQQLIMAAPGDYPIAKLTSSLVVTNQNPTNKTFQLAAQATKPLTNAAGQELTGALGYELSDGTIVELSSDTVVYTNTNATTSQTSFNVSDGWWKANSPQTGENQISGPRLRITDANRPAIKAGKYTGEITWTVTNGL</sequence>
<proteinExistence type="predicted"/>
<protein>
    <recommendedName>
        <fullName evidence="3">WxL domain-containing protein</fullName>
    </recommendedName>
</protein>
<comment type="caution">
    <text evidence="1">The sequence shown here is derived from an EMBL/GenBank/DDBJ whole genome shotgun (WGS) entry which is preliminary data.</text>
</comment>
<organism evidence="1 2">
    <name type="scientific">Schleiferilactobacillus harbinensis DSM 16991</name>
    <dbReference type="NCBI Taxonomy" id="1122147"/>
    <lineage>
        <taxon>Bacteria</taxon>
        <taxon>Bacillati</taxon>
        <taxon>Bacillota</taxon>
        <taxon>Bacilli</taxon>
        <taxon>Lactobacillales</taxon>
        <taxon>Lactobacillaceae</taxon>
        <taxon>Schleiferilactobacillus</taxon>
    </lineage>
</organism>
<name>A0A0R1XAA7_9LACO</name>
<evidence type="ECO:0000313" key="2">
    <source>
        <dbReference type="Proteomes" id="UP000050949"/>
    </source>
</evidence>
<reference evidence="1 2" key="1">
    <citation type="journal article" date="2015" name="Genome Announc.">
        <title>Expanding the biotechnology potential of lactobacilli through comparative genomics of 213 strains and associated genera.</title>
        <authorList>
            <person name="Sun Z."/>
            <person name="Harris H.M."/>
            <person name="McCann A."/>
            <person name="Guo C."/>
            <person name="Argimon S."/>
            <person name="Zhang W."/>
            <person name="Yang X."/>
            <person name="Jeffery I.B."/>
            <person name="Cooney J.C."/>
            <person name="Kagawa T.F."/>
            <person name="Liu W."/>
            <person name="Song Y."/>
            <person name="Salvetti E."/>
            <person name="Wrobel A."/>
            <person name="Rasinkangas P."/>
            <person name="Parkhill J."/>
            <person name="Rea M.C."/>
            <person name="O'Sullivan O."/>
            <person name="Ritari J."/>
            <person name="Douillard F.P."/>
            <person name="Paul Ross R."/>
            <person name="Yang R."/>
            <person name="Briner A.E."/>
            <person name="Felis G.E."/>
            <person name="de Vos W.M."/>
            <person name="Barrangou R."/>
            <person name="Klaenhammer T.R."/>
            <person name="Caufield P.W."/>
            <person name="Cui Y."/>
            <person name="Zhang H."/>
            <person name="O'Toole P.W."/>
        </authorList>
    </citation>
    <scope>NUCLEOTIDE SEQUENCE [LARGE SCALE GENOMIC DNA]</scope>
    <source>
        <strain evidence="1 2">DSM 16991</strain>
    </source>
</reference>
<accession>A0A0R1XAA7</accession>
<dbReference type="AlphaFoldDB" id="A0A0R1XAA7"/>